<dbReference type="Pfam" id="PF07679">
    <property type="entry name" value="I-set"/>
    <property type="match status" value="2"/>
</dbReference>
<dbReference type="RefSeq" id="XP_022235460.1">
    <property type="nucleotide sequence ID" value="XM_022379752.1"/>
</dbReference>
<sequence length="214" mass="22899">MFNSGTASKVKHLSPKEVPKETACKGPEIIETLKPVTIKEGQPAVFKCRISGSPAPLGKWFRGDTLIKQSRYFRMSVEKDVYSLRISEAFPEDKGVYKCVAANSAGTVSTSANLIVIAPEVVEVAPSLSPLADLTVPKGSPARFVTSISGVPTPQITWYKGGTIIKASRKFQMAQDAGSCSLVIRQTCPEDQGIYTCKATNASGQAETSARLTV</sequence>
<dbReference type="Gene3D" id="2.60.40.10">
    <property type="entry name" value="Immunoglobulins"/>
    <property type="match status" value="2"/>
</dbReference>
<dbReference type="InterPro" id="IPR013098">
    <property type="entry name" value="Ig_I-set"/>
</dbReference>
<reference evidence="3" key="1">
    <citation type="submission" date="2025-08" db="UniProtKB">
        <authorList>
            <consortium name="RefSeq"/>
        </authorList>
    </citation>
    <scope>IDENTIFICATION</scope>
    <source>
        <tissue evidence="3">Muscle</tissue>
    </source>
</reference>
<dbReference type="InterPro" id="IPR003598">
    <property type="entry name" value="Ig_sub2"/>
</dbReference>
<dbReference type="InterPro" id="IPR036179">
    <property type="entry name" value="Ig-like_dom_sf"/>
</dbReference>
<name>A0ABM1RVQ5_LIMPO</name>
<accession>A0ABM1RVQ5</accession>
<dbReference type="SUPFAM" id="SSF48726">
    <property type="entry name" value="Immunoglobulin"/>
    <property type="match status" value="2"/>
</dbReference>
<dbReference type="Proteomes" id="UP000694941">
    <property type="component" value="Unplaced"/>
</dbReference>
<evidence type="ECO:0000259" key="1">
    <source>
        <dbReference type="PROSITE" id="PS50835"/>
    </source>
</evidence>
<gene>
    <name evidence="3" type="primary">LOC106475700</name>
</gene>
<keyword evidence="2" id="KW-1185">Reference proteome</keyword>
<evidence type="ECO:0000313" key="2">
    <source>
        <dbReference type="Proteomes" id="UP000694941"/>
    </source>
</evidence>
<feature type="domain" description="Ig-like" evidence="1">
    <location>
        <begin position="119"/>
        <end position="213"/>
    </location>
</feature>
<dbReference type="InterPro" id="IPR013783">
    <property type="entry name" value="Ig-like_fold"/>
</dbReference>
<dbReference type="InterPro" id="IPR007110">
    <property type="entry name" value="Ig-like_dom"/>
</dbReference>
<dbReference type="SMART" id="SM00408">
    <property type="entry name" value="IGc2"/>
    <property type="match status" value="2"/>
</dbReference>
<protein>
    <submittedName>
        <fullName evidence="3">Titin-like</fullName>
    </submittedName>
</protein>
<dbReference type="InterPro" id="IPR003599">
    <property type="entry name" value="Ig_sub"/>
</dbReference>
<organism evidence="2 3">
    <name type="scientific">Limulus polyphemus</name>
    <name type="common">Atlantic horseshoe crab</name>
    <dbReference type="NCBI Taxonomy" id="6850"/>
    <lineage>
        <taxon>Eukaryota</taxon>
        <taxon>Metazoa</taxon>
        <taxon>Ecdysozoa</taxon>
        <taxon>Arthropoda</taxon>
        <taxon>Chelicerata</taxon>
        <taxon>Merostomata</taxon>
        <taxon>Xiphosura</taxon>
        <taxon>Limulidae</taxon>
        <taxon>Limulus</taxon>
    </lineage>
</organism>
<dbReference type="GeneID" id="106475700"/>
<dbReference type="PROSITE" id="PS50835">
    <property type="entry name" value="IG_LIKE"/>
    <property type="match status" value="2"/>
</dbReference>
<dbReference type="SMART" id="SM00409">
    <property type="entry name" value="IG"/>
    <property type="match status" value="2"/>
</dbReference>
<evidence type="ECO:0000313" key="3">
    <source>
        <dbReference type="RefSeq" id="XP_022235460.1"/>
    </source>
</evidence>
<feature type="domain" description="Ig-like" evidence="1">
    <location>
        <begin position="27"/>
        <end position="115"/>
    </location>
</feature>
<dbReference type="PANTHER" id="PTHR47633">
    <property type="entry name" value="IMMUNOGLOBULIN"/>
    <property type="match status" value="1"/>
</dbReference>
<proteinExistence type="predicted"/>
<dbReference type="PANTHER" id="PTHR47633:SF4">
    <property type="entry name" value="MYOPALLADIN ISOFORM X1"/>
    <property type="match status" value="1"/>
</dbReference>